<keyword evidence="1" id="KW-0812">Transmembrane</keyword>
<accession>A0A6N4W7A0</accession>
<dbReference type="Pfam" id="PF02470">
    <property type="entry name" value="MlaD"/>
    <property type="match status" value="1"/>
</dbReference>
<dbReference type="PANTHER" id="PTHR33371">
    <property type="entry name" value="INTERMEMBRANE PHOSPHOLIPID TRANSPORT SYSTEM BINDING PROTEIN MLAD-RELATED"/>
    <property type="match status" value="1"/>
</dbReference>
<dbReference type="RefSeq" id="WP_163805092.1">
    <property type="nucleotide sequence ID" value="NZ_AP022620.1"/>
</dbReference>
<dbReference type="InterPro" id="IPR005693">
    <property type="entry name" value="Mce"/>
</dbReference>
<evidence type="ECO:0000259" key="2">
    <source>
        <dbReference type="Pfam" id="PF02470"/>
    </source>
</evidence>
<keyword evidence="1" id="KW-0472">Membrane</keyword>
<name>A0A6N4W7A0_9MYCO</name>
<dbReference type="PANTHER" id="PTHR33371:SF16">
    <property type="entry name" value="MCE-FAMILY PROTEIN MCE3F"/>
    <property type="match status" value="1"/>
</dbReference>
<proteinExistence type="predicted"/>
<keyword evidence="1" id="KW-1133">Transmembrane helix</keyword>
<protein>
    <submittedName>
        <fullName evidence="3">Mammalian cell entry protein</fullName>
    </submittedName>
</protein>
<dbReference type="GO" id="GO:0005576">
    <property type="term" value="C:extracellular region"/>
    <property type="evidence" value="ECO:0007669"/>
    <property type="project" value="TreeGrafter"/>
</dbReference>
<dbReference type="NCBIfam" id="TIGR00996">
    <property type="entry name" value="Mtu_fam_mce"/>
    <property type="match status" value="1"/>
</dbReference>
<gene>
    <name evidence="3" type="ORF">MANY_31730</name>
</gene>
<reference evidence="3 4" key="1">
    <citation type="journal article" date="2019" name="Emerg. Microbes Infect.">
        <title>Comprehensive subspecies identification of 175 nontuberculous mycobacteria species based on 7547 genomic profiles.</title>
        <authorList>
            <person name="Matsumoto Y."/>
            <person name="Kinjo T."/>
            <person name="Motooka D."/>
            <person name="Nabeya D."/>
            <person name="Jung N."/>
            <person name="Uechi K."/>
            <person name="Horii T."/>
            <person name="Iida T."/>
            <person name="Fujita J."/>
            <person name="Nakamura S."/>
        </authorList>
    </citation>
    <scope>NUCLEOTIDE SEQUENCE [LARGE SCALE GENOMIC DNA]</scope>
    <source>
        <strain evidence="3 4">JCM 30275</strain>
    </source>
</reference>
<dbReference type="Proteomes" id="UP000467249">
    <property type="component" value="Chromosome"/>
</dbReference>
<dbReference type="InterPro" id="IPR003399">
    <property type="entry name" value="Mce/MlaD"/>
</dbReference>
<evidence type="ECO:0000313" key="4">
    <source>
        <dbReference type="Proteomes" id="UP000467249"/>
    </source>
</evidence>
<keyword evidence="4" id="KW-1185">Reference proteome</keyword>
<evidence type="ECO:0000256" key="1">
    <source>
        <dbReference type="SAM" id="Phobius"/>
    </source>
</evidence>
<dbReference type="InterPro" id="IPR052336">
    <property type="entry name" value="MlaD_Phospholipid_Transporter"/>
</dbReference>
<evidence type="ECO:0000313" key="3">
    <source>
        <dbReference type="EMBL" id="BBZ77836.1"/>
    </source>
</evidence>
<feature type="transmembrane region" description="Helical" evidence="1">
    <location>
        <begin position="12"/>
        <end position="30"/>
    </location>
</feature>
<dbReference type="KEGG" id="many:MANY_31730"/>
<dbReference type="EMBL" id="AP022620">
    <property type="protein sequence ID" value="BBZ77836.1"/>
    <property type="molecule type" value="Genomic_DNA"/>
</dbReference>
<organism evidence="3 4">
    <name type="scientific">Mycolicibacterium anyangense</name>
    <dbReference type="NCBI Taxonomy" id="1431246"/>
    <lineage>
        <taxon>Bacteria</taxon>
        <taxon>Bacillati</taxon>
        <taxon>Actinomycetota</taxon>
        <taxon>Actinomycetes</taxon>
        <taxon>Mycobacteriales</taxon>
        <taxon>Mycobacteriaceae</taxon>
        <taxon>Mycolicibacterium</taxon>
    </lineage>
</organism>
<feature type="domain" description="Mce/MlaD" evidence="2">
    <location>
        <begin position="40"/>
        <end position="115"/>
    </location>
</feature>
<dbReference type="AlphaFoldDB" id="A0A6N4W7A0"/>
<sequence length="489" mass="51962">MHLSRRIKIQLAIFAVVALVFGLVLVFGYIKLPAMFGVGRYTVTMELPRSAGLYPSGNVTYRGTQVGKVESVGLTDNGHVAAVLSMYDGVRIPSNLEAEVHSQSALGEQYVALLPKDDTSPPLKNGAVIPLKDTSVPPAIDAVLDATNRGLKAIPHDSLKTAIDESYTALGGLGPEFSRLVKGSTSLAIDGRANLDSLTTLIDQSAPLLDSQADTGGEVQAWAAHLADVTAQLRDHDAAVTGVLNNAGPAVDEARQLFERVKPTLPVLLANLVTVGRVAITYQDGLEQLLVLVPQTTALGAGSFVANKTNPGHHEGYLDFNLDVNLPQPCTTGYLPASQRRSPALTDAPERIEGDIYCRVPQDAQQDVRGVRNLPCETKPGKRAPTVKMCESDKEYVPLNDGANWKGDPNATDSGQDVPQLEFLIPNPVKAAASESAPPPNPALAVAQYDQATGSYVAPDGKVYTQADLAQNATQEKTWQSMLTPPPAN</sequence>